<dbReference type="PANTHER" id="PTHR43252">
    <property type="entry name" value="TRANSCRIPTIONAL REGULATOR YQJI"/>
    <property type="match status" value="1"/>
</dbReference>
<organism evidence="3 4">
    <name type="scientific">Photobacterium proteolyticum</name>
    <dbReference type="NCBI Taxonomy" id="1903952"/>
    <lineage>
        <taxon>Bacteria</taxon>
        <taxon>Pseudomonadati</taxon>
        <taxon>Pseudomonadota</taxon>
        <taxon>Gammaproteobacteria</taxon>
        <taxon>Vibrionales</taxon>
        <taxon>Vibrionaceae</taxon>
        <taxon>Photobacterium</taxon>
    </lineage>
</organism>
<dbReference type="InterPro" id="IPR036388">
    <property type="entry name" value="WH-like_DNA-bd_sf"/>
</dbReference>
<dbReference type="Gene3D" id="6.10.140.190">
    <property type="match status" value="1"/>
</dbReference>
<dbReference type="OrthoDB" id="3186544at2"/>
<evidence type="ECO:0000259" key="2">
    <source>
        <dbReference type="Pfam" id="PF10400"/>
    </source>
</evidence>
<keyword evidence="4" id="KW-1185">Reference proteome</keyword>
<feature type="domain" description="Transcription regulator PadR C-terminal" evidence="2">
    <location>
        <begin position="92"/>
        <end position="176"/>
    </location>
</feature>
<dbReference type="Pfam" id="PF10400">
    <property type="entry name" value="Vir_act_alpha_C"/>
    <property type="match status" value="1"/>
</dbReference>
<sequence length="193" mass="22814">MSLAHVILTVLSSRDVSGYDITKEFSHSIGYFWKASHQQVYRELNRMAEKKWASFRLELQQSKPDRKVYSITDEGRQALFEWFQEPTRTPTIRDEFAAKLAVCGIHHSTPMQQQLEALIQESHTLMNNYEELEKIYFPNHRTLNRQERLNRLTLRRGIHIRQAWVNWAEEALTELKDLDSVEDSFKEDACLCL</sequence>
<protein>
    <submittedName>
        <fullName evidence="3">Transcriptional regulator</fullName>
    </submittedName>
</protein>
<dbReference type="RefSeq" id="WP_075762277.1">
    <property type="nucleotide sequence ID" value="NZ_MJIL01000046.1"/>
</dbReference>
<dbReference type="InterPro" id="IPR036390">
    <property type="entry name" value="WH_DNA-bd_sf"/>
</dbReference>
<feature type="domain" description="Transcription regulator PadR N-terminal" evidence="1">
    <location>
        <begin position="7"/>
        <end position="79"/>
    </location>
</feature>
<dbReference type="SUPFAM" id="SSF46785">
    <property type="entry name" value="Winged helix' DNA-binding domain"/>
    <property type="match status" value="1"/>
</dbReference>
<evidence type="ECO:0000313" key="3">
    <source>
        <dbReference type="EMBL" id="OLQ80556.1"/>
    </source>
</evidence>
<dbReference type="EMBL" id="MJIL01000046">
    <property type="protein sequence ID" value="OLQ80556.1"/>
    <property type="molecule type" value="Genomic_DNA"/>
</dbReference>
<reference evidence="3 4" key="1">
    <citation type="submission" date="2016-09" db="EMBL/GenBank/DDBJ databases">
        <title>Photobacterium proteolyticum sp. nov. a protease producing bacterium isolated from ocean sediments of Laizhou Bay.</title>
        <authorList>
            <person name="Li Y."/>
        </authorList>
    </citation>
    <scope>NUCLEOTIDE SEQUENCE [LARGE SCALE GENOMIC DNA]</scope>
    <source>
        <strain evidence="3 4">13-12</strain>
    </source>
</reference>
<accession>A0A1Q9GZ67</accession>
<dbReference type="Pfam" id="PF03551">
    <property type="entry name" value="PadR"/>
    <property type="match status" value="1"/>
</dbReference>
<dbReference type="Proteomes" id="UP000186905">
    <property type="component" value="Unassembled WGS sequence"/>
</dbReference>
<proteinExistence type="predicted"/>
<evidence type="ECO:0000313" key="4">
    <source>
        <dbReference type="Proteomes" id="UP000186905"/>
    </source>
</evidence>
<dbReference type="AlphaFoldDB" id="A0A1Q9GZ67"/>
<comment type="caution">
    <text evidence="3">The sequence shown here is derived from an EMBL/GenBank/DDBJ whole genome shotgun (WGS) entry which is preliminary data.</text>
</comment>
<evidence type="ECO:0000259" key="1">
    <source>
        <dbReference type="Pfam" id="PF03551"/>
    </source>
</evidence>
<dbReference type="InterPro" id="IPR005149">
    <property type="entry name" value="Tscrpt_reg_PadR_N"/>
</dbReference>
<dbReference type="PANTHER" id="PTHR43252:SF4">
    <property type="entry name" value="TRANSCRIPTIONAL REGULATORY PROTEIN"/>
    <property type="match status" value="1"/>
</dbReference>
<dbReference type="STRING" id="1903952.BIT28_15920"/>
<dbReference type="InterPro" id="IPR018309">
    <property type="entry name" value="Tscrpt_reg_PadR_C"/>
</dbReference>
<dbReference type="Gene3D" id="1.10.10.10">
    <property type="entry name" value="Winged helix-like DNA-binding domain superfamily/Winged helix DNA-binding domain"/>
    <property type="match status" value="1"/>
</dbReference>
<gene>
    <name evidence="3" type="ORF">BIT28_15920</name>
</gene>
<name>A0A1Q9GZ67_9GAMM</name>